<keyword evidence="4 5" id="KW-0413">Isomerase</keyword>
<dbReference type="PANTHER" id="PTHR47861">
    <property type="entry name" value="FKBP-TYPE PEPTIDYL-PROLYL CIS-TRANS ISOMERASE SLYD"/>
    <property type="match status" value="1"/>
</dbReference>
<organism evidence="8 9">
    <name type="scientific">Methanocella arvoryzae (strain DSM 22066 / NBRC 105507 / MRE50)</name>
    <dbReference type="NCBI Taxonomy" id="351160"/>
    <lineage>
        <taxon>Archaea</taxon>
        <taxon>Methanobacteriati</taxon>
        <taxon>Methanobacteriota</taxon>
        <taxon>Stenosarchaea group</taxon>
        <taxon>Methanomicrobia</taxon>
        <taxon>Methanocellales</taxon>
        <taxon>Methanocellaceae</taxon>
        <taxon>Methanocella</taxon>
    </lineage>
</organism>
<dbReference type="Gene3D" id="2.40.10.330">
    <property type="match status" value="1"/>
</dbReference>
<dbReference type="EC" id="5.2.1.8" evidence="6"/>
<dbReference type="PANTHER" id="PTHR47861:SF2">
    <property type="entry name" value="LONG-TYPE PEPTIDYL-PROLYL CIS-TRANS ISOMERASE"/>
    <property type="match status" value="1"/>
</dbReference>
<dbReference type="InterPro" id="IPR046357">
    <property type="entry name" value="PPIase_dom_sf"/>
</dbReference>
<gene>
    <name evidence="8" type="primary">ppi-1</name>
    <name evidence="8" type="ORF">LRC433</name>
</gene>
<name>Q0W8A2_METAR</name>
<sequence>MAIQKGDFIKLSFTGKLENGTVFDTTDANVAKEFGLYNDQASYGPETIIVGKGYVVAGLDEDLVGKDVGYKGSVTVPPEKGFGIKRIDQYEMIPVKKFKEPIRPGMRITAGGRQGVVESIAGGRAKVNFNAPLAGETLVYEYTIESLIENKEEKIAAIIKMFAGKELEHKVEDSKVIIDVPMEYAYNQRWTMAKGMIASQMFDLDVTEVVFQETFKKPEPAPAAAPAAEEKTE</sequence>
<dbReference type="InterPro" id="IPR001179">
    <property type="entry name" value="PPIase_FKBP_dom"/>
</dbReference>
<dbReference type="PROSITE" id="PS50059">
    <property type="entry name" value="FKBP_PPIASE"/>
    <property type="match status" value="1"/>
</dbReference>
<dbReference type="RefSeq" id="WP_012037101.1">
    <property type="nucleotide sequence ID" value="NC_009464.1"/>
</dbReference>
<comment type="catalytic activity">
    <reaction evidence="1 5 6">
        <text>[protein]-peptidylproline (omega=180) = [protein]-peptidylproline (omega=0)</text>
        <dbReference type="Rhea" id="RHEA:16237"/>
        <dbReference type="Rhea" id="RHEA-COMP:10747"/>
        <dbReference type="Rhea" id="RHEA-COMP:10748"/>
        <dbReference type="ChEBI" id="CHEBI:83833"/>
        <dbReference type="ChEBI" id="CHEBI:83834"/>
        <dbReference type="EC" id="5.2.1.8"/>
    </reaction>
</comment>
<dbReference type="PATRIC" id="fig|351160.9.peg.2852"/>
<protein>
    <recommendedName>
        <fullName evidence="6">Peptidyl-prolyl cis-trans isomerase</fullName>
        <ecNumber evidence="6">5.2.1.8</ecNumber>
    </recommendedName>
</protein>
<comment type="similarity">
    <text evidence="2 6">Belongs to the FKBP-type PPIase family.</text>
</comment>
<evidence type="ECO:0000256" key="3">
    <source>
        <dbReference type="ARBA" id="ARBA00023110"/>
    </source>
</evidence>
<evidence type="ECO:0000256" key="2">
    <source>
        <dbReference type="ARBA" id="ARBA00006577"/>
    </source>
</evidence>
<dbReference type="AlphaFoldDB" id="Q0W8A2"/>
<reference evidence="8 9" key="1">
    <citation type="journal article" date="2006" name="Science">
        <title>Genome of rice cluster I archaea -- the key methane producers in the rice rhizosphere.</title>
        <authorList>
            <person name="Erkel C."/>
            <person name="Kube M."/>
            <person name="Reinhardt R."/>
            <person name="Liesack W."/>
        </authorList>
    </citation>
    <scope>NUCLEOTIDE SEQUENCE [LARGE SCALE GENOMIC DNA]</scope>
    <source>
        <strain evidence="9">DSM 22066 / NBRC 105507 / MRE50</strain>
    </source>
</reference>
<accession>Q0W8A2</accession>
<dbReference type="InterPro" id="IPR048261">
    <property type="entry name" value="SlpA/SlyD-like_ins_sf"/>
</dbReference>
<feature type="domain" description="PPIase FKBP-type" evidence="7">
    <location>
        <begin position="6"/>
        <end position="94"/>
    </location>
</feature>
<dbReference type="GO" id="GO:0003755">
    <property type="term" value="F:peptidyl-prolyl cis-trans isomerase activity"/>
    <property type="evidence" value="ECO:0007669"/>
    <property type="project" value="UniProtKB-UniRule"/>
</dbReference>
<dbReference type="KEGG" id="rci:LRC433"/>
<keyword evidence="3 5" id="KW-0697">Rotamase</keyword>
<dbReference type="Gene3D" id="3.10.50.40">
    <property type="match status" value="1"/>
</dbReference>
<dbReference type="OrthoDB" id="8615at2157"/>
<evidence type="ECO:0000256" key="4">
    <source>
        <dbReference type="ARBA" id="ARBA00023235"/>
    </source>
</evidence>
<evidence type="ECO:0000313" key="9">
    <source>
        <dbReference type="Proteomes" id="UP000000663"/>
    </source>
</evidence>
<evidence type="ECO:0000256" key="5">
    <source>
        <dbReference type="PROSITE-ProRule" id="PRU00277"/>
    </source>
</evidence>
<dbReference type="SUPFAM" id="SSF54534">
    <property type="entry name" value="FKBP-like"/>
    <property type="match status" value="1"/>
</dbReference>
<proteinExistence type="inferred from homology"/>
<keyword evidence="9" id="KW-1185">Reference proteome</keyword>
<dbReference type="Pfam" id="PF22199">
    <property type="entry name" value="FKBP26_IF"/>
    <property type="match status" value="1"/>
</dbReference>
<evidence type="ECO:0000313" key="8">
    <source>
        <dbReference type="EMBL" id="CAJ35391.1"/>
    </source>
</evidence>
<dbReference type="Proteomes" id="UP000000663">
    <property type="component" value="Chromosome"/>
</dbReference>
<dbReference type="Pfam" id="PF00254">
    <property type="entry name" value="FKBP_C"/>
    <property type="match status" value="1"/>
</dbReference>
<dbReference type="EMBL" id="AM114193">
    <property type="protein sequence ID" value="CAJ35391.1"/>
    <property type="molecule type" value="Genomic_DNA"/>
</dbReference>
<dbReference type="GeneID" id="5143608"/>
<dbReference type="STRING" id="351160.LRC433"/>
<dbReference type="eggNOG" id="arCOG00980">
    <property type="taxonomic scope" value="Archaea"/>
</dbReference>
<evidence type="ECO:0000259" key="7">
    <source>
        <dbReference type="PROSITE" id="PS50059"/>
    </source>
</evidence>
<dbReference type="Gene3D" id="3.30.70.2210">
    <property type="match status" value="1"/>
</dbReference>
<evidence type="ECO:0000256" key="1">
    <source>
        <dbReference type="ARBA" id="ARBA00000971"/>
    </source>
</evidence>
<dbReference type="InterPro" id="IPR054016">
    <property type="entry name" value="FKBP26_IF"/>
</dbReference>
<evidence type="ECO:0000256" key="6">
    <source>
        <dbReference type="RuleBase" id="RU003915"/>
    </source>
</evidence>